<accession>A0A1T2DLM3</accession>
<dbReference type="EMBL" id="MPNX01000001">
    <property type="protein sequence ID" value="OOY36372.1"/>
    <property type="molecule type" value="Genomic_DNA"/>
</dbReference>
<dbReference type="Proteomes" id="UP000190962">
    <property type="component" value="Unassembled WGS sequence"/>
</dbReference>
<dbReference type="AlphaFoldDB" id="A0A1T2DLM3"/>
<comment type="caution">
    <text evidence="1">The sequence shown here is derived from an EMBL/GenBank/DDBJ whole genome shotgun (WGS) entry which is preliminary data.</text>
</comment>
<gene>
    <name evidence="1" type="ORF">BOV88_01050</name>
</gene>
<sequence length="224" mass="25364">MVVAAPSKLNLSETVQKSVSSPLPPEYVIEPDGAITLRVCFNWSCKRRQAITFTADDMVLVKERMATCSSATLHDRLQQVRIGIWQLELLAQKYQPLLTNDFEADVQGRMDCVDNTSNTSTYLHILRDIGALEGWSVSSPKVRNRFDLTAVHWTAVLIDTESEDAWSIDSWFRPNGHLPMVMPLRSWSREKKGWESPYAQLNPTPYSVYELCTSAGPETLTLQE</sequence>
<reference evidence="1 2" key="1">
    <citation type="submission" date="2016-11" db="EMBL/GenBank/DDBJ databases">
        <title>Mixed transmission modes and dynamic genome evolution in an obligate animal-bacterial symbiosis.</title>
        <authorList>
            <person name="Russell S.L."/>
            <person name="Corbett-Detig R.B."/>
            <person name="Cavanaugh C.M."/>
        </authorList>
    </citation>
    <scope>NUCLEOTIDE SEQUENCE [LARGE SCALE GENOMIC DNA]</scope>
    <source>
        <strain evidence="1">MA-KB16</strain>
    </source>
</reference>
<protein>
    <submittedName>
        <fullName evidence="1">Uncharacterized protein</fullName>
    </submittedName>
</protein>
<name>A0A1T2DLM3_SOVGS</name>
<proteinExistence type="predicted"/>
<organism evidence="1 2">
    <name type="scientific">Solemya velum gill symbiont</name>
    <dbReference type="NCBI Taxonomy" id="2340"/>
    <lineage>
        <taxon>Bacteria</taxon>
        <taxon>Pseudomonadati</taxon>
        <taxon>Pseudomonadota</taxon>
        <taxon>Gammaproteobacteria</taxon>
        <taxon>sulfur-oxidizing symbionts</taxon>
    </lineage>
</organism>
<evidence type="ECO:0000313" key="1">
    <source>
        <dbReference type="EMBL" id="OOY36372.1"/>
    </source>
</evidence>
<evidence type="ECO:0000313" key="2">
    <source>
        <dbReference type="Proteomes" id="UP000190962"/>
    </source>
</evidence>